<gene>
    <name evidence="7" type="ORF">DV711_08765</name>
</gene>
<evidence type="ECO:0000313" key="8">
    <source>
        <dbReference type="Proteomes" id="UP000253769"/>
    </source>
</evidence>
<feature type="transmembrane region" description="Helical" evidence="6">
    <location>
        <begin position="12"/>
        <end position="37"/>
    </location>
</feature>
<keyword evidence="5 6" id="KW-0472">Membrane</keyword>
<dbReference type="GO" id="GO:0044341">
    <property type="term" value="P:sodium-dependent phosphate transport"/>
    <property type="evidence" value="ECO:0007669"/>
    <property type="project" value="InterPro"/>
</dbReference>
<dbReference type="EMBL" id="QQOH01000002">
    <property type="protein sequence ID" value="RDE22663.1"/>
    <property type="molecule type" value="Genomic_DNA"/>
</dbReference>
<keyword evidence="2" id="KW-1003">Cell membrane</keyword>
<dbReference type="Pfam" id="PF02690">
    <property type="entry name" value="Na_Pi_cotrans"/>
    <property type="match status" value="2"/>
</dbReference>
<evidence type="ECO:0000256" key="3">
    <source>
        <dbReference type="ARBA" id="ARBA00022692"/>
    </source>
</evidence>
<feature type="transmembrane region" description="Helical" evidence="6">
    <location>
        <begin position="88"/>
        <end position="111"/>
    </location>
</feature>
<dbReference type="NCBIfam" id="NF037997">
    <property type="entry name" value="Na_Pi_symport"/>
    <property type="match status" value="1"/>
</dbReference>
<feature type="transmembrane region" description="Helical" evidence="6">
    <location>
        <begin position="256"/>
        <end position="276"/>
    </location>
</feature>
<evidence type="ECO:0000256" key="6">
    <source>
        <dbReference type="SAM" id="Phobius"/>
    </source>
</evidence>
<comment type="subcellular location">
    <subcellularLocation>
        <location evidence="1">Cell membrane</location>
        <topology evidence="1">Multi-pass membrane protein</topology>
    </subcellularLocation>
</comment>
<feature type="transmembrane region" description="Helical" evidence="6">
    <location>
        <begin position="58"/>
        <end position="82"/>
    </location>
</feature>
<dbReference type="InterPro" id="IPR003841">
    <property type="entry name" value="Na/Pi_transpt"/>
</dbReference>
<dbReference type="GO" id="GO:0005886">
    <property type="term" value="C:plasma membrane"/>
    <property type="evidence" value="ECO:0007669"/>
    <property type="project" value="UniProtKB-SubCell"/>
</dbReference>
<evidence type="ECO:0000313" key="7">
    <source>
        <dbReference type="EMBL" id="RDE22663.1"/>
    </source>
</evidence>
<proteinExistence type="predicted"/>
<evidence type="ECO:0000256" key="5">
    <source>
        <dbReference type="ARBA" id="ARBA00023136"/>
    </source>
</evidence>
<comment type="caution">
    <text evidence="7">The sequence shown here is derived from an EMBL/GenBank/DDBJ whole genome shotgun (WGS) entry which is preliminary data.</text>
</comment>
<keyword evidence="3 6" id="KW-0812">Transmembrane</keyword>
<name>A0A369WN67_9GAMM</name>
<evidence type="ECO:0000256" key="2">
    <source>
        <dbReference type="ARBA" id="ARBA00022475"/>
    </source>
</evidence>
<evidence type="ECO:0000256" key="4">
    <source>
        <dbReference type="ARBA" id="ARBA00022989"/>
    </source>
</evidence>
<organism evidence="7 8">
    <name type="scientific">Motiliproteus coralliicola</name>
    <dbReference type="NCBI Taxonomy" id="2283196"/>
    <lineage>
        <taxon>Bacteria</taxon>
        <taxon>Pseudomonadati</taxon>
        <taxon>Pseudomonadota</taxon>
        <taxon>Gammaproteobacteria</taxon>
        <taxon>Oceanospirillales</taxon>
        <taxon>Oceanospirillaceae</taxon>
        <taxon>Motiliproteus</taxon>
    </lineage>
</organism>
<keyword evidence="8" id="KW-1185">Reference proteome</keyword>
<feature type="transmembrane region" description="Helical" evidence="6">
    <location>
        <begin position="291"/>
        <end position="311"/>
    </location>
</feature>
<sequence length="545" mass="58870">MADSSLLEQFPGLIQSLGGLGLFLLGMVIMTSGLKALAGERLRDWLMRSTRTPTSGALVGACCTALLQSSSATTVAAVGFVAAELMSFSHALGIIFGANLGTTITGWLVALLGFKLKLSTLAFPLIFIGTMLKLFGRGRLAEGGLALAGFALIFIGIQQLQLGMTGLQQLFSFEQLPADTLGGRLQLVLLGIAFTLVTQSSSAGVATTLTALHSGFIGFEQAAALVIGMDIGTTVTALMATLGGSVGSRRTGYSHVIYNLLTGVMALLLIGPFVWLCGQIDPQLPQQQAELSLVAFHSSFNLIGVLLILPFSRQFAELLQRLVPDRAPRYTGNLDPILLEQPELALNAVQLSLDRQLAALTGHTNALLGDPQCQRVELAPLQRALDDTHQFIDQIHLQPSSSLNWQRLVAMIHSLDHMQRLHERCEEEEDRASCARVSPDLEQVRLGLIDSNRTILDAIAQRRWQPAEVASRQTRAEVETLAPPQRDRIANAIGHGQLNVPQGTDQLEALRWLRRVSHHLCRISHHQHQAALSSGSTIPRSIGRS</sequence>
<dbReference type="PANTHER" id="PTHR10010">
    <property type="entry name" value="SOLUTE CARRIER FAMILY 34 SODIUM PHOSPHATE , MEMBER 2-RELATED"/>
    <property type="match status" value="1"/>
</dbReference>
<dbReference type="RefSeq" id="WP_114695296.1">
    <property type="nucleotide sequence ID" value="NZ_QQOH01000002.1"/>
</dbReference>
<dbReference type="OrthoDB" id="9763003at2"/>
<dbReference type="Proteomes" id="UP000253769">
    <property type="component" value="Unassembled WGS sequence"/>
</dbReference>
<feature type="transmembrane region" description="Helical" evidence="6">
    <location>
        <begin position="187"/>
        <end position="210"/>
    </location>
</feature>
<dbReference type="GO" id="GO:0005436">
    <property type="term" value="F:sodium:phosphate symporter activity"/>
    <property type="evidence" value="ECO:0007669"/>
    <property type="project" value="InterPro"/>
</dbReference>
<evidence type="ECO:0000256" key="1">
    <source>
        <dbReference type="ARBA" id="ARBA00004651"/>
    </source>
</evidence>
<dbReference type="PANTHER" id="PTHR10010:SF46">
    <property type="entry name" value="SODIUM-DEPENDENT PHOSPHATE TRANSPORT PROTEIN 2B"/>
    <property type="match status" value="1"/>
</dbReference>
<protein>
    <submittedName>
        <fullName evidence="7">Na/Pi cotransporter family protein</fullName>
    </submittedName>
</protein>
<keyword evidence="4 6" id="KW-1133">Transmembrane helix</keyword>
<dbReference type="AlphaFoldDB" id="A0A369WN67"/>
<accession>A0A369WN67</accession>
<feature type="transmembrane region" description="Helical" evidence="6">
    <location>
        <begin position="222"/>
        <end position="244"/>
    </location>
</feature>
<reference evidence="7 8" key="1">
    <citation type="submission" date="2018-07" db="EMBL/GenBank/DDBJ databases">
        <title>Motiliproteus coralliicola sp. nov., a bacterium isolated from Coral.</title>
        <authorList>
            <person name="Wang G."/>
        </authorList>
    </citation>
    <scope>NUCLEOTIDE SEQUENCE [LARGE SCALE GENOMIC DNA]</scope>
    <source>
        <strain evidence="7 8">C34</strain>
    </source>
</reference>